<dbReference type="EMBL" id="QGHC01000015">
    <property type="protein sequence ID" value="PWK82723.1"/>
    <property type="molecule type" value="Genomic_DNA"/>
</dbReference>
<accession>A0A316HPX1</accession>
<gene>
    <name evidence="2" type="ORF">C7456_11520</name>
</gene>
<feature type="transmembrane region" description="Helical" evidence="1">
    <location>
        <begin position="12"/>
        <end position="35"/>
    </location>
</feature>
<dbReference type="InterPro" id="IPR046475">
    <property type="entry name" value="DUF6796"/>
</dbReference>
<dbReference type="RefSeq" id="WP_109724616.1">
    <property type="nucleotide sequence ID" value="NZ_MSZV01000065.1"/>
</dbReference>
<dbReference type="AlphaFoldDB" id="A0A316HPX1"/>
<keyword evidence="1" id="KW-0472">Membrane</keyword>
<protein>
    <recommendedName>
        <fullName evidence="4">DUF4386 family protein</fullName>
    </recommendedName>
</protein>
<feature type="transmembrane region" description="Helical" evidence="1">
    <location>
        <begin position="211"/>
        <end position="234"/>
    </location>
</feature>
<evidence type="ECO:0008006" key="4">
    <source>
        <dbReference type="Google" id="ProtNLM"/>
    </source>
</evidence>
<evidence type="ECO:0000313" key="2">
    <source>
        <dbReference type="EMBL" id="PWK82723.1"/>
    </source>
</evidence>
<keyword evidence="3" id="KW-1185">Reference proteome</keyword>
<feature type="transmembrane region" description="Helical" evidence="1">
    <location>
        <begin position="154"/>
        <end position="172"/>
    </location>
</feature>
<evidence type="ECO:0000313" key="3">
    <source>
        <dbReference type="Proteomes" id="UP000245812"/>
    </source>
</evidence>
<keyword evidence="1" id="KW-0812">Transmembrane</keyword>
<feature type="transmembrane region" description="Helical" evidence="1">
    <location>
        <begin position="100"/>
        <end position="123"/>
    </location>
</feature>
<dbReference type="Pfam" id="PF20599">
    <property type="entry name" value="DUF6796"/>
    <property type="match status" value="1"/>
</dbReference>
<sequence>MAGAELARLRLAGLAGVAAALAWIVGDMLLVGHVANAVDYPWLAAHADFADRELALRLLGVPASRLAAGALWAAFSVPLYLCGGWHLWRGLRGGGRAWTVPAAALILAGYALAPLPHAAFYFVGATWQAVASADPAGQAALLALAAQFHRVLEWTYFPAVACQALGLLWFAAAVARGGGAYPRWFALTANPLVLGLLAIGVPQLIGGPLSPALGAAAFNVVWLLVYLQSLALLWRGGAARH</sequence>
<comment type="caution">
    <text evidence="2">The sequence shown here is derived from an EMBL/GenBank/DDBJ whole genome shotgun (WGS) entry which is preliminary data.</text>
</comment>
<proteinExistence type="predicted"/>
<feature type="transmembrane region" description="Helical" evidence="1">
    <location>
        <begin position="66"/>
        <end position="88"/>
    </location>
</feature>
<dbReference type="OrthoDB" id="1425061at2"/>
<reference evidence="2 3" key="1">
    <citation type="submission" date="2018-05" db="EMBL/GenBank/DDBJ databases">
        <title>Genomic Encyclopedia of Type Strains, Phase IV (KMG-IV): sequencing the most valuable type-strain genomes for metagenomic binning, comparative biology and taxonomic classification.</title>
        <authorList>
            <person name="Goeker M."/>
        </authorList>
    </citation>
    <scope>NUCLEOTIDE SEQUENCE [LARGE SCALE GENOMIC DNA]</scope>
    <source>
        <strain evidence="2 3">DSM 14263</strain>
    </source>
</reference>
<name>A0A316HPX1_9GAMM</name>
<evidence type="ECO:0000256" key="1">
    <source>
        <dbReference type="SAM" id="Phobius"/>
    </source>
</evidence>
<keyword evidence="1" id="KW-1133">Transmembrane helix</keyword>
<dbReference type="Proteomes" id="UP000245812">
    <property type="component" value="Unassembled WGS sequence"/>
</dbReference>
<organism evidence="2 3">
    <name type="scientific">Fulvimonas soli</name>
    <dbReference type="NCBI Taxonomy" id="155197"/>
    <lineage>
        <taxon>Bacteria</taxon>
        <taxon>Pseudomonadati</taxon>
        <taxon>Pseudomonadota</taxon>
        <taxon>Gammaproteobacteria</taxon>
        <taxon>Lysobacterales</taxon>
        <taxon>Rhodanobacteraceae</taxon>
        <taxon>Fulvimonas</taxon>
    </lineage>
</organism>
<feature type="transmembrane region" description="Helical" evidence="1">
    <location>
        <begin position="184"/>
        <end position="205"/>
    </location>
</feature>